<reference evidence="1" key="2">
    <citation type="journal article" date="2015" name="Fish Shellfish Immunol.">
        <title>Early steps in the European eel (Anguilla anguilla)-Vibrio vulnificus interaction in the gills: Role of the RtxA13 toxin.</title>
        <authorList>
            <person name="Callol A."/>
            <person name="Pajuelo D."/>
            <person name="Ebbesson L."/>
            <person name="Teles M."/>
            <person name="MacKenzie S."/>
            <person name="Amaro C."/>
        </authorList>
    </citation>
    <scope>NUCLEOTIDE SEQUENCE</scope>
</reference>
<dbReference type="EMBL" id="GBXM01106144">
    <property type="protein sequence ID" value="JAH02433.1"/>
    <property type="molecule type" value="Transcribed_RNA"/>
</dbReference>
<accession>A0A0E9PF17</accession>
<evidence type="ECO:0000313" key="1">
    <source>
        <dbReference type="EMBL" id="JAH02433.1"/>
    </source>
</evidence>
<name>A0A0E9PF17_ANGAN</name>
<sequence length="16" mass="1660">MTSPSPQSLSRAPTEA</sequence>
<protein>
    <submittedName>
        <fullName evidence="1">Uncharacterized protein</fullName>
    </submittedName>
</protein>
<proteinExistence type="predicted"/>
<reference evidence="1" key="1">
    <citation type="submission" date="2014-11" db="EMBL/GenBank/DDBJ databases">
        <authorList>
            <person name="Amaro Gonzalez C."/>
        </authorList>
    </citation>
    <scope>NUCLEOTIDE SEQUENCE</scope>
</reference>
<dbReference type="AlphaFoldDB" id="A0A0E9PF17"/>
<organism evidence="1">
    <name type="scientific">Anguilla anguilla</name>
    <name type="common">European freshwater eel</name>
    <name type="synonym">Muraena anguilla</name>
    <dbReference type="NCBI Taxonomy" id="7936"/>
    <lineage>
        <taxon>Eukaryota</taxon>
        <taxon>Metazoa</taxon>
        <taxon>Chordata</taxon>
        <taxon>Craniata</taxon>
        <taxon>Vertebrata</taxon>
        <taxon>Euteleostomi</taxon>
        <taxon>Actinopterygii</taxon>
        <taxon>Neopterygii</taxon>
        <taxon>Teleostei</taxon>
        <taxon>Anguilliformes</taxon>
        <taxon>Anguillidae</taxon>
        <taxon>Anguilla</taxon>
    </lineage>
</organism>